<dbReference type="InterPro" id="IPR017266">
    <property type="entry name" value="DOC_1/2"/>
</dbReference>
<comment type="similarity">
    <text evidence="2">Belongs to the CDK2AP family.</text>
</comment>
<dbReference type="Gene3D" id="6.10.140.1300">
    <property type="match status" value="1"/>
</dbReference>
<dbReference type="Ensembl" id="ENSBGRT00000005043.1">
    <property type="protein sequence ID" value="ENSBGRP00000004398.1"/>
    <property type="gene ID" value="ENSBGRG00000002696.1"/>
</dbReference>
<evidence type="ECO:0000256" key="3">
    <source>
        <dbReference type="ARBA" id="ARBA00022553"/>
    </source>
</evidence>
<dbReference type="PANTHER" id="PTHR22607:SF2">
    <property type="entry name" value="CYCLIN-DEPENDENT KINASE 2-ASSOCIATED PROTEIN 1"/>
    <property type="match status" value="1"/>
</dbReference>
<organism evidence="5 6">
    <name type="scientific">Bos mutus grunniens</name>
    <name type="common">Wild yak</name>
    <name type="synonym">Bos grunniens</name>
    <dbReference type="NCBI Taxonomy" id="30521"/>
    <lineage>
        <taxon>Eukaryota</taxon>
        <taxon>Metazoa</taxon>
        <taxon>Chordata</taxon>
        <taxon>Craniata</taxon>
        <taxon>Vertebrata</taxon>
        <taxon>Euteleostomi</taxon>
        <taxon>Mammalia</taxon>
        <taxon>Eutheria</taxon>
        <taxon>Laurasiatheria</taxon>
        <taxon>Artiodactyla</taxon>
        <taxon>Ruminantia</taxon>
        <taxon>Pecora</taxon>
        <taxon>Bovidae</taxon>
        <taxon>Bovinae</taxon>
        <taxon>Bos</taxon>
    </lineage>
</organism>
<reference evidence="5" key="3">
    <citation type="submission" date="2025-09" db="UniProtKB">
        <authorList>
            <consortium name="Ensembl"/>
        </authorList>
    </citation>
    <scope>IDENTIFICATION</scope>
</reference>
<accession>A0A8B9WDP2</accession>
<proteinExistence type="inferred from homology"/>
<evidence type="ECO:0000256" key="4">
    <source>
        <dbReference type="ARBA" id="ARBA00023242"/>
    </source>
</evidence>
<dbReference type="Proteomes" id="UP000694520">
    <property type="component" value="Chromosome 1"/>
</dbReference>
<reference evidence="5" key="1">
    <citation type="submission" date="2019-05" db="EMBL/GenBank/DDBJ databases">
        <authorList>
            <person name="Zhang S."/>
            <person name="Liu J."/>
        </authorList>
    </citation>
    <scope>NUCLEOTIDE SEQUENCE [LARGE SCALE GENOMIC DNA]</scope>
</reference>
<evidence type="ECO:0000313" key="6">
    <source>
        <dbReference type="Proteomes" id="UP000694520"/>
    </source>
</evidence>
<dbReference type="GO" id="GO:0005634">
    <property type="term" value="C:nucleus"/>
    <property type="evidence" value="ECO:0007669"/>
    <property type="project" value="UniProtKB-SubCell"/>
</dbReference>
<evidence type="ECO:0000313" key="5">
    <source>
        <dbReference type="Ensembl" id="ENSBGRP00000004398.1"/>
    </source>
</evidence>
<dbReference type="PANTHER" id="PTHR22607">
    <property type="entry name" value="DELETED IN ORAL CANCER 1/CDK2-ASSOCIATED PROTEIN 1"/>
    <property type="match status" value="1"/>
</dbReference>
<protein>
    <submittedName>
        <fullName evidence="5">Uncharacterized protein</fullName>
    </submittedName>
</protein>
<evidence type="ECO:0000256" key="2">
    <source>
        <dbReference type="ARBA" id="ARBA00008485"/>
    </source>
</evidence>
<dbReference type="GO" id="GO:0005737">
    <property type="term" value="C:cytoplasm"/>
    <property type="evidence" value="ECO:0007669"/>
    <property type="project" value="TreeGrafter"/>
</dbReference>
<dbReference type="GeneTree" id="ENSGT00960000190801"/>
<dbReference type="AlphaFoldDB" id="A0A8B9WDP2"/>
<comment type="subcellular location">
    <subcellularLocation>
        <location evidence="1">Nucleus</location>
    </subcellularLocation>
</comment>
<keyword evidence="4" id="KW-0539">Nucleus</keyword>
<evidence type="ECO:0000256" key="1">
    <source>
        <dbReference type="ARBA" id="ARBA00004123"/>
    </source>
</evidence>
<keyword evidence="6" id="KW-1185">Reference proteome</keyword>
<name>A0A8B9WDP2_BOSMU</name>
<keyword evidence="3" id="KW-0597">Phosphoprotein</keyword>
<sequence>MAMSSWYYQLLRDRRPPSLSYTQGTGNSQVPQSKYAELLTVIELRKVIRPTYPEVSFTLKDWIRSTWLKQNTIPDPSHFVSSERFSIYIFLNKMEDYSFSSV</sequence>
<reference evidence="5" key="2">
    <citation type="submission" date="2025-08" db="UniProtKB">
        <authorList>
            <consortium name="Ensembl"/>
        </authorList>
    </citation>
    <scope>IDENTIFICATION</scope>
</reference>